<proteinExistence type="predicted"/>
<dbReference type="InterPro" id="IPR036097">
    <property type="entry name" value="HisK_dim/P_sf"/>
</dbReference>
<feature type="transmembrane region" description="Helical" evidence="9">
    <location>
        <begin position="9"/>
        <end position="32"/>
    </location>
</feature>
<evidence type="ECO:0000259" key="10">
    <source>
        <dbReference type="PROSITE" id="PS50109"/>
    </source>
</evidence>
<keyword evidence="4" id="KW-0597">Phosphoprotein</keyword>
<dbReference type="Proteomes" id="UP000249377">
    <property type="component" value="Unassembled WGS sequence"/>
</dbReference>
<dbReference type="InterPro" id="IPR003661">
    <property type="entry name" value="HisK_dim/P_dom"/>
</dbReference>
<dbReference type="EC" id="2.7.13.3" evidence="3"/>
<keyword evidence="9" id="KW-1133">Transmembrane helix</keyword>
<dbReference type="FunFam" id="3.30.565.10:FF:000006">
    <property type="entry name" value="Sensor histidine kinase WalK"/>
    <property type="match status" value="1"/>
</dbReference>
<evidence type="ECO:0000259" key="11">
    <source>
        <dbReference type="PROSITE" id="PS50112"/>
    </source>
</evidence>
<keyword evidence="8 9" id="KW-0472">Membrane</keyword>
<reference evidence="12 13" key="1">
    <citation type="submission" date="2018-06" db="EMBL/GenBank/DDBJ databases">
        <title>Noncontiguous genome sequence of Ruminococcaceae bacterium ASD2818.</title>
        <authorList>
            <person name="Chaplin A.V."/>
            <person name="Sokolova S.R."/>
            <person name="Kochetkova T.O."/>
            <person name="Goltsov A.Y."/>
            <person name="Trofimov D.Y."/>
            <person name="Efimov B.A."/>
        </authorList>
    </citation>
    <scope>NUCLEOTIDE SEQUENCE [LARGE SCALE GENOMIC DNA]</scope>
    <source>
        <strain evidence="12 13">ASD2818</strain>
    </source>
</reference>
<dbReference type="GO" id="GO:0005886">
    <property type="term" value="C:plasma membrane"/>
    <property type="evidence" value="ECO:0007669"/>
    <property type="project" value="TreeGrafter"/>
</dbReference>
<dbReference type="GO" id="GO:0016036">
    <property type="term" value="P:cellular response to phosphate starvation"/>
    <property type="evidence" value="ECO:0007669"/>
    <property type="project" value="TreeGrafter"/>
</dbReference>
<gene>
    <name evidence="12" type="ORF">DPQ25_03525</name>
</gene>
<dbReference type="Pfam" id="PF00512">
    <property type="entry name" value="HisKA"/>
    <property type="match status" value="1"/>
</dbReference>
<dbReference type="PROSITE" id="PS50112">
    <property type="entry name" value="PAS"/>
    <property type="match status" value="1"/>
</dbReference>
<sequence length="553" mass="61175">MTKRIFRAVFLVSALALAVGLAFLMVVLYQFFGGQLETELKNEASYLSIAVENDGAKALEELPEHAERVTLISKDGDVLFDNRADASEMENHAEREEIREARERGYGQAVRTSNTLAEKTVYYALRLENGDVLRISSTQYTVAALLGGLLQPVLLVLIMVLILSGIFASRASKKIVKPLNELDLDDPEANETYDEVAPLLGKIRNQQRTIQQQLSAAKRQQQEFSIITENMSEGLLVIDKQTDLLSFNSSALRILGAKAAPQNQSVLTLNRSEPFRRTIDAVLAGGHRTELLQVQDGFCQLIANPVLRRGEVAGAVLLLVDVTERIQRENLRREFTANVSHELKTPLTSISGFAEIIQDGFVKQEDIKKFAGKIFDEAQRLIVLVGDVIKISQLDEGCLPYEEEEVDLFQAAGEILQRLHDPAQERGVSLHLEGGHIIHQTVKPILEEILYNLCENGIKYNREGGSVTVTVRRGEDGAEISVKDTGIGIPKPQQERIFERFYRVDKSHSKEVGGTGLGLSIVKHGAAYLGAGVSVHSEPGQGSEFILAWRGKK</sequence>
<dbReference type="InterPro" id="IPR004358">
    <property type="entry name" value="Sig_transdc_His_kin-like_C"/>
</dbReference>
<evidence type="ECO:0000256" key="7">
    <source>
        <dbReference type="ARBA" id="ARBA00023012"/>
    </source>
</evidence>
<evidence type="ECO:0000256" key="6">
    <source>
        <dbReference type="ARBA" id="ARBA00022777"/>
    </source>
</evidence>
<feature type="domain" description="PAS" evidence="11">
    <location>
        <begin position="220"/>
        <end position="256"/>
    </location>
</feature>
<dbReference type="GO" id="GO:0000155">
    <property type="term" value="F:phosphorelay sensor kinase activity"/>
    <property type="evidence" value="ECO:0007669"/>
    <property type="project" value="InterPro"/>
</dbReference>
<keyword evidence="13" id="KW-1185">Reference proteome</keyword>
<dbReference type="FunFam" id="1.10.287.130:FF:000001">
    <property type="entry name" value="Two-component sensor histidine kinase"/>
    <property type="match status" value="1"/>
</dbReference>
<dbReference type="Gene3D" id="3.30.450.20">
    <property type="entry name" value="PAS domain"/>
    <property type="match status" value="1"/>
</dbReference>
<comment type="caution">
    <text evidence="12">The sequence shown here is derived from an EMBL/GenBank/DDBJ whole genome shotgun (WGS) entry which is preliminary data.</text>
</comment>
<evidence type="ECO:0000256" key="2">
    <source>
        <dbReference type="ARBA" id="ARBA00004370"/>
    </source>
</evidence>
<accession>A0A328UNT7</accession>
<comment type="catalytic activity">
    <reaction evidence="1">
        <text>ATP + protein L-histidine = ADP + protein N-phospho-L-histidine.</text>
        <dbReference type="EC" id="2.7.13.3"/>
    </reaction>
</comment>
<feature type="transmembrane region" description="Helical" evidence="9">
    <location>
        <begin position="142"/>
        <end position="168"/>
    </location>
</feature>
<dbReference type="SUPFAM" id="SSF55785">
    <property type="entry name" value="PYP-like sensor domain (PAS domain)"/>
    <property type="match status" value="1"/>
</dbReference>
<keyword evidence="7" id="KW-0902">Two-component regulatory system</keyword>
<dbReference type="GO" id="GO:0004721">
    <property type="term" value="F:phosphoprotein phosphatase activity"/>
    <property type="evidence" value="ECO:0007669"/>
    <property type="project" value="TreeGrafter"/>
</dbReference>
<dbReference type="AlphaFoldDB" id="A0A328UNT7"/>
<evidence type="ECO:0000256" key="4">
    <source>
        <dbReference type="ARBA" id="ARBA00022553"/>
    </source>
</evidence>
<dbReference type="SUPFAM" id="SSF55874">
    <property type="entry name" value="ATPase domain of HSP90 chaperone/DNA topoisomerase II/histidine kinase"/>
    <property type="match status" value="1"/>
</dbReference>
<evidence type="ECO:0000313" key="13">
    <source>
        <dbReference type="Proteomes" id="UP000249377"/>
    </source>
</evidence>
<dbReference type="InterPro" id="IPR035965">
    <property type="entry name" value="PAS-like_dom_sf"/>
</dbReference>
<dbReference type="PANTHER" id="PTHR45453">
    <property type="entry name" value="PHOSPHATE REGULON SENSOR PROTEIN PHOR"/>
    <property type="match status" value="1"/>
</dbReference>
<keyword evidence="5" id="KW-0808">Transferase</keyword>
<evidence type="ECO:0000256" key="5">
    <source>
        <dbReference type="ARBA" id="ARBA00022679"/>
    </source>
</evidence>
<dbReference type="Gene3D" id="3.30.565.10">
    <property type="entry name" value="Histidine kinase-like ATPase, C-terminal domain"/>
    <property type="match status" value="1"/>
</dbReference>
<dbReference type="SMART" id="SM00388">
    <property type="entry name" value="HisKA"/>
    <property type="match status" value="1"/>
</dbReference>
<dbReference type="InterPro" id="IPR003594">
    <property type="entry name" value="HATPase_dom"/>
</dbReference>
<dbReference type="InterPro" id="IPR000014">
    <property type="entry name" value="PAS"/>
</dbReference>
<dbReference type="EMBL" id="QLYR01000001">
    <property type="protein sequence ID" value="RAQ30575.1"/>
    <property type="molecule type" value="Genomic_DNA"/>
</dbReference>
<evidence type="ECO:0000313" key="12">
    <source>
        <dbReference type="EMBL" id="RAQ30575.1"/>
    </source>
</evidence>
<dbReference type="SMART" id="SM00387">
    <property type="entry name" value="HATPase_c"/>
    <property type="match status" value="1"/>
</dbReference>
<protein>
    <recommendedName>
        <fullName evidence="3">histidine kinase</fullName>
        <ecNumber evidence="3">2.7.13.3</ecNumber>
    </recommendedName>
</protein>
<dbReference type="CDD" id="cd00075">
    <property type="entry name" value="HATPase"/>
    <property type="match status" value="1"/>
</dbReference>
<dbReference type="InterPro" id="IPR036890">
    <property type="entry name" value="HATPase_C_sf"/>
</dbReference>
<evidence type="ECO:0000256" key="1">
    <source>
        <dbReference type="ARBA" id="ARBA00000085"/>
    </source>
</evidence>
<evidence type="ECO:0000256" key="3">
    <source>
        <dbReference type="ARBA" id="ARBA00012438"/>
    </source>
</evidence>
<dbReference type="Pfam" id="PF02518">
    <property type="entry name" value="HATPase_c"/>
    <property type="match status" value="1"/>
</dbReference>
<name>A0A328UNT7_9FIRM</name>
<dbReference type="CDD" id="cd00082">
    <property type="entry name" value="HisKA"/>
    <property type="match status" value="1"/>
</dbReference>
<feature type="domain" description="Histidine kinase" evidence="10">
    <location>
        <begin position="338"/>
        <end position="553"/>
    </location>
</feature>
<comment type="subcellular location">
    <subcellularLocation>
        <location evidence="2">Membrane</location>
    </subcellularLocation>
</comment>
<dbReference type="PROSITE" id="PS50109">
    <property type="entry name" value="HIS_KIN"/>
    <property type="match status" value="1"/>
</dbReference>
<dbReference type="PRINTS" id="PR00344">
    <property type="entry name" value="BCTRLSENSOR"/>
</dbReference>
<evidence type="ECO:0000256" key="8">
    <source>
        <dbReference type="ARBA" id="ARBA00023136"/>
    </source>
</evidence>
<organism evidence="12 13">
    <name type="scientific">Hydrogeniiclostridium mannosilyticum</name>
    <dbReference type="NCBI Taxonomy" id="2764322"/>
    <lineage>
        <taxon>Bacteria</taxon>
        <taxon>Bacillati</taxon>
        <taxon>Bacillota</taxon>
        <taxon>Clostridia</taxon>
        <taxon>Eubacteriales</taxon>
        <taxon>Acutalibacteraceae</taxon>
        <taxon>Hydrogeniiclostridium</taxon>
    </lineage>
</organism>
<keyword evidence="6 12" id="KW-0418">Kinase</keyword>
<dbReference type="SUPFAM" id="SSF47384">
    <property type="entry name" value="Homodimeric domain of signal transducing histidine kinase"/>
    <property type="match status" value="1"/>
</dbReference>
<dbReference type="RefSeq" id="WP_112331770.1">
    <property type="nucleotide sequence ID" value="NZ_QLYR01000001.1"/>
</dbReference>
<dbReference type="InterPro" id="IPR050351">
    <property type="entry name" value="BphY/WalK/GraS-like"/>
</dbReference>
<keyword evidence="9" id="KW-0812">Transmembrane</keyword>
<evidence type="ECO:0000256" key="9">
    <source>
        <dbReference type="SAM" id="Phobius"/>
    </source>
</evidence>
<dbReference type="PANTHER" id="PTHR45453:SF1">
    <property type="entry name" value="PHOSPHATE REGULON SENSOR PROTEIN PHOR"/>
    <property type="match status" value="1"/>
</dbReference>
<dbReference type="Gene3D" id="1.10.287.130">
    <property type="match status" value="1"/>
</dbReference>
<dbReference type="InterPro" id="IPR005467">
    <property type="entry name" value="His_kinase_dom"/>
</dbReference>